<comment type="subcellular location">
    <subcellularLocation>
        <location evidence="1 6">Cell membrane</location>
        <topology evidence="1 6">Multi-pass membrane protein</topology>
    </subcellularLocation>
</comment>
<dbReference type="PANTHER" id="PTHR12677">
    <property type="entry name" value="GOLGI APPARATUS MEMBRANE PROTEIN TVP38-RELATED"/>
    <property type="match status" value="1"/>
</dbReference>
<keyword evidence="5 6" id="KW-0472">Membrane</keyword>
<evidence type="ECO:0000256" key="2">
    <source>
        <dbReference type="ARBA" id="ARBA00022475"/>
    </source>
</evidence>
<comment type="caution">
    <text evidence="8">The sequence shown here is derived from an EMBL/GenBank/DDBJ whole genome shotgun (WGS) entry which is preliminary data.</text>
</comment>
<reference evidence="9" key="1">
    <citation type="journal article" date="2015" name="Genome">
        <title>Whole Genome Sequence of the Non-Microcystin-Producing Microcystis aeruginosa Strain NIES-44.</title>
        <authorList>
            <person name="Okano K."/>
            <person name="Miyata N."/>
            <person name="Ozaki Y."/>
        </authorList>
    </citation>
    <scope>NUCLEOTIDE SEQUENCE [LARGE SCALE GENOMIC DNA]</scope>
    <source>
        <strain evidence="9">NIES-44</strain>
    </source>
</reference>
<dbReference type="Proteomes" id="UP000030321">
    <property type="component" value="Unassembled WGS sequence"/>
</dbReference>
<dbReference type="EMBL" id="BBPA01000019">
    <property type="protein sequence ID" value="GAL92097.1"/>
    <property type="molecule type" value="Genomic_DNA"/>
</dbReference>
<dbReference type="PANTHER" id="PTHR12677:SF59">
    <property type="entry name" value="GOLGI APPARATUS MEMBRANE PROTEIN TVP38-RELATED"/>
    <property type="match status" value="1"/>
</dbReference>
<evidence type="ECO:0000256" key="3">
    <source>
        <dbReference type="ARBA" id="ARBA00022692"/>
    </source>
</evidence>
<sequence>MGTVWTTIAALVAAIVAFAFTRTIGREYTAKKFQGKWQAIDAEMQQGGLFYMFAIRLLPIIPYGIVNFVAGLTSIRFRDYLIGTLLGTVPGILPFVMMGAGLKSLGKGDILPLMVAFTLIALLVGVGTWYRRRRQFPFQ</sequence>
<keyword evidence="4 6" id="KW-1133">Transmembrane helix</keyword>
<evidence type="ECO:0000313" key="8">
    <source>
        <dbReference type="EMBL" id="GAL92097.1"/>
    </source>
</evidence>
<feature type="domain" description="VTT" evidence="7">
    <location>
        <begin position="1"/>
        <end position="100"/>
    </location>
</feature>
<proteinExistence type="inferred from homology"/>
<organism evidence="8 9">
    <name type="scientific">Microcystis aeruginosa NIES-44</name>
    <dbReference type="NCBI Taxonomy" id="449439"/>
    <lineage>
        <taxon>Bacteria</taxon>
        <taxon>Bacillati</taxon>
        <taxon>Cyanobacteriota</taxon>
        <taxon>Cyanophyceae</taxon>
        <taxon>Oscillatoriophycideae</taxon>
        <taxon>Chroococcales</taxon>
        <taxon>Microcystaceae</taxon>
        <taxon>Microcystis</taxon>
    </lineage>
</organism>
<evidence type="ECO:0000256" key="5">
    <source>
        <dbReference type="ARBA" id="ARBA00023136"/>
    </source>
</evidence>
<protein>
    <recommendedName>
        <fullName evidence="6">TVP38/TMEM64 family membrane protein</fullName>
    </recommendedName>
</protein>
<feature type="transmembrane region" description="Helical" evidence="6">
    <location>
        <begin position="80"/>
        <end position="98"/>
    </location>
</feature>
<dbReference type="InterPro" id="IPR015414">
    <property type="entry name" value="TMEM64"/>
</dbReference>
<dbReference type="GO" id="GO:0005886">
    <property type="term" value="C:plasma membrane"/>
    <property type="evidence" value="ECO:0007669"/>
    <property type="project" value="UniProtKB-SubCell"/>
</dbReference>
<evidence type="ECO:0000256" key="4">
    <source>
        <dbReference type="ARBA" id="ARBA00022989"/>
    </source>
</evidence>
<accession>A0A0A1VQK7</accession>
<name>A0A0A1VQK7_MICAE</name>
<keyword evidence="2 6" id="KW-1003">Cell membrane</keyword>
<comment type="caution">
    <text evidence="6">Lacks conserved residue(s) required for the propagation of feature annotation.</text>
</comment>
<dbReference type="InterPro" id="IPR032816">
    <property type="entry name" value="VTT_dom"/>
</dbReference>
<feature type="transmembrane region" description="Helical" evidence="6">
    <location>
        <begin position="110"/>
        <end position="130"/>
    </location>
</feature>
<evidence type="ECO:0000256" key="1">
    <source>
        <dbReference type="ARBA" id="ARBA00004651"/>
    </source>
</evidence>
<keyword evidence="3 6" id="KW-0812">Transmembrane</keyword>
<evidence type="ECO:0000259" key="7">
    <source>
        <dbReference type="Pfam" id="PF09335"/>
    </source>
</evidence>
<evidence type="ECO:0000256" key="6">
    <source>
        <dbReference type="RuleBase" id="RU366058"/>
    </source>
</evidence>
<dbReference type="Pfam" id="PF09335">
    <property type="entry name" value="VTT_dom"/>
    <property type="match status" value="1"/>
</dbReference>
<feature type="transmembrane region" description="Helical" evidence="6">
    <location>
        <begin position="49"/>
        <end position="73"/>
    </location>
</feature>
<evidence type="ECO:0000313" key="9">
    <source>
        <dbReference type="Proteomes" id="UP000030321"/>
    </source>
</evidence>
<gene>
    <name evidence="8" type="ORF">N44_00385</name>
</gene>
<comment type="similarity">
    <text evidence="6">Belongs to the TVP38/TMEM64 family.</text>
</comment>
<dbReference type="AlphaFoldDB" id="A0A0A1VQK7"/>